<comment type="similarity">
    <text evidence="1">Belongs to the FGGY kinase family.</text>
</comment>
<gene>
    <name evidence="7" type="ORF">UFOPK2242_00747</name>
</gene>
<reference evidence="7" key="1">
    <citation type="submission" date="2020-05" db="EMBL/GenBank/DDBJ databases">
        <authorList>
            <person name="Chiriac C."/>
            <person name="Salcher M."/>
            <person name="Ghai R."/>
            <person name="Kavagutti S V."/>
        </authorList>
    </citation>
    <scope>NUCLEOTIDE SEQUENCE</scope>
</reference>
<evidence type="ECO:0000256" key="1">
    <source>
        <dbReference type="ARBA" id="ARBA00009156"/>
    </source>
</evidence>
<dbReference type="GO" id="GO:0019563">
    <property type="term" value="P:glycerol catabolic process"/>
    <property type="evidence" value="ECO:0007669"/>
    <property type="project" value="TreeGrafter"/>
</dbReference>
<dbReference type="GO" id="GO:0005829">
    <property type="term" value="C:cytosol"/>
    <property type="evidence" value="ECO:0007669"/>
    <property type="project" value="TreeGrafter"/>
</dbReference>
<feature type="domain" description="Carbohydrate kinase FGGY C-terminal" evidence="6">
    <location>
        <begin position="2"/>
        <end position="36"/>
    </location>
</feature>
<keyword evidence="2" id="KW-0808">Transferase</keyword>
<dbReference type="Pfam" id="PF02782">
    <property type="entry name" value="FGGY_C"/>
    <property type="match status" value="1"/>
</dbReference>
<dbReference type="EMBL" id="CAEZWM010000079">
    <property type="protein sequence ID" value="CAB4657191.1"/>
    <property type="molecule type" value="Genomic_DNA"/>
</dbReference>
<evidence type="ECO:0000259" key="6">
    <source>
        <dbReference type="Pfam" id="PF02782"/>
    </source>
</evidence>
<dbReference type="AlphaFoldDB" id="A0A6J6L5Z7"/>
<evidence type="ECO:0000256" key="3">
    <source>
        <dbReference type="ARBA" id="ARBA00022741"/>
    </source>
</evidence>
<keyword evidence="3" id="KW-0547">Nucleotide-binding</keyword>
<keyword evidence="5" id="KW-0067">ATP-binding</keyword>
<evidence type="ECO:0000256" key="5">
    <source>
        <dbReference type="ARBA" id="ARBA00022840"/>
    </source>
</evidence>
<proteinExistence type="inferred from homology"/>
<dbReference type="GO" id="GO:0005524">
    <property type="term" value="F:ATP binding"/>
    <property type="evidence" value="ECO:0007669"/>
    <property type="project" value="UniProtKB-KW"/>
</dbReference>
<dbReference type="Gene3D" id="3.30.420.40">
    <property type="match status" value="1"/>
</dbReference>
<dbReference type="PANTHER" id="PTHR10196:SF69">
    <property type="entry name" value="GLYCEROL KINASE"/>
    <property type="match status" value="1"/>
</dbReference>
<accession>A0A6J6L5Z7</accession>
<sequence length="89" mass="9668">MDILCQLQADLLGVTVRRPAVKDTTALGAAYLAGIAIGVWATPAEAAASWTEEAEFTPSMASEEISMRRATWSRAVERSLDWDRSPITD</sequence>
<dbReference type="PANTHER" id="PTHR10196">
    <property type="entry name" value="SUGAR KINASE"/>
    <property type="match status" value="1"/>
</dbReference>
<protein>
    <submittedName>
        <fullName evidence="7">Unannotated protein</fullName>
    </submittedName>
</protein>
<evidence type="ECO:0000256" key="4">
    <source>
        <dbReference type="ARBA" id="ARBA00022777"/>
    </source>
</evidence>
<keyword evidence="4" id="KW-0418">Kinase</keyword>
<dbReference type="SUPFAM" id="SSF53067">
    <property type="entry name" value="Actin-like ATPase domain"/>
    <property type="match status" value="1"/>
</dbReference>
<organism evidence="7">
    <name type="scientific">freshwater metagenome</name>
    <dbReference type="NCBI Taxonomy" id="449393"/>
    <lineage>
        <taxon>unclassified sequences</taxon>
        <taxon>metagenomes</taxon>
        <taxon>ecological metagenomes</taxon>
    </lineage>
</organism>
<evidence type="ECO:0000256" key="2">
    <source>
        <dbReference type="ARBA" id="ARBA00022679"/>
    </source>
</evidence>
<dbReference type="InterPro" id="IPR018485">
    <property type="entry name" value="FGGY_C"/>
</dbReference>
<dbReference type="InterPro" id="IPR043129">
    <property type="entry name" value="ATPase_NBD"/>
</dbReference>
<name>A0A6J6L5Z7_9ZZZZ</name>
<evidence type="ECO:0000313" key="7">
    <source>
        <dbReference type="EMBL" id="CAB4657191.1"/>
    </source>
</evidence>
<dbReference type="GO" id="GO:0004370">
    <property type="term" value="F:glycerol kinase activity"/>
    <property type="evidence" value="ECO:0007669"/>
    <property type="project" value="TreeGrafter"/>
</dbReference>